<gene>
    <name evidence="3" type="ORF">BXZ70DRAFT_954045</name>
</gene>
<accession>A0A8K0XLJ3</accession>
<feature type="domain" description="DUF7918" evidence="2">
    <location>
        <begin position="11"/>
        <end position="204"/>
    </location>
</feature>
<protein>
    <recommendedName>
        <fullName evidence="2">DUF7918 domain-containing protein</fullName>
    </recommendedName>
</protein>
<feature type="compositionally biased region" description="Basic and acidic residues" evidence="1">
    <location>
        <begin position="275"/>
        <end position="294"/>
    </location>
</feature>
<evidence type="ECO:0000313" key="4">
    <source>
        <dbReference type="Proteomes" id="UP000813824"/>
    </source>
</evidence>
<proteinExistence type="predicted"/>
<evidence type="ECO:0000313" key="3">
    <source>
        <dbReference type="EMBL" id="KAH8091039.1"/>
    </source>
</evidence>
<sequence length="314" mass="35479">MPQFREFGAWILVDGKELEEYDVKTDDSTITCFVPSIVGQTFTIKVKNKYGEKVSFQIMVDGTRVKGLLCCSEREEVIHGIDVTATSYRPLAFGSLNLTDDDDARDGSQWQDLGSIEVRVRRFIQGSQRDSRVKNREQNITNVAIHERSKKAGTHRVTLGEKKKRPVIKLSCVDHIDTLENPYVKIRFLYRPKDILQAQGIIPQISSPLRQSSQKRPGAELEQHGSHPRKLRTGSVKSRGSARTVKNEDDDGHPASQTIVEKEERMKAMMAEVEKMRSELEAERSQVGIKREASPIHVPPPASGKRVFIDLTDD</sequence>
<dbReference type="EMBL" id="JAEVFJ010000037">
    <property type="protein sequence ID" value="KAH8091039.1"/>
    <property type="molecule type" value="Genomic_DNA"/>
</dbReference>
<organism evidence="3 4">
    <name type="scientific">Cristinia sonorae</name>
    <dbReference type="NCBI Taxonomy" id="1940300"/>
    <lineage>
        <taxon>Eukaryota</taxon>
        <taxon>Fungi</taxon>
        <taxon>Dikarya</taxon>
        <taxon>Basidiomycota</taxon>
        <taxon>Agaricomycotina</taxon>
        <taxon>Agaricomycetes</taxon>
        <taxon>Agaricomycetidae</taxon>
        <taxon>Agaricales</taxon>
        <taxon>Pleurotineae</taxon>
        <taxon>Stephanosporaceae</taxon>
        <taxon>Cristinia</taxon>
    </lineage>
</organism>
<dbReference type="PANTHER" id="PTHR36223:SF1">
    <property type="entry name" value="TRANSCRIPTION ELONGATION FACTOR EAF N-TERMINAL DOMAIN-CONTAINING PROTEIN"/>
    <property type="match status" value="1"/>
</dbReference>
<dbReference type="PANTHER" id="PTHR36223">
    <property type="entry name" value="BETA-LACTAMASE-TYPE TRANSPEPTIDASE FOLD DOMAIN CONTAINING PROTEIN"/>
    <property type="match status" value="1"/>
</dbReference>
<evidence type="ECO:0000256" key="1">
    <source>
        <dbReference type="SAM" id="MobiDB-lite"/>
    </source>
</evidence>
<dbReference type="AlphaFoldDB" id="A0A8K0XLJ3"/>
<keyword evidence="4" id="KW-1185">Reference proteome</keyword>
<dbReference type="OrthoDB" id="3364132at2759"/>
<comment type="caution">
    <text evidence="3">The sequence shown here is derived from an EMBL/GenBank/DDBJ whole genome shotgun (WGS) entry which is preliminary data.</text>
</comment>
<dbReference type="Proteomes" id="UP000813824">
    <property type="component" value="Unassembled WGS sequence"/>
</dbReference>
<name>A0A8K0XLJ3_9AGAR</name>
<dbReference type="Pfam" id="PF25534">
    <property type="entry name" value="DUF7918"/>
    <property type="match status" value="1"/>
</dbReference>
<feature type="region of interest" description="Disordered" evidence="1">
    <location>
        <begin position="275"/>
        <end position="314"/>
    </location>
</feature>
<reference evidence="3" key="1">
    <citation type="journal article" date="2021" name="New Phytol.">
        <title>Evolutionary innovations through gain and loss of genes in the ectomycorrhizal Boletales.</title>
        <authorList>
            <person name="Wu G."/>
            <person name="Miyauchi S."/>
            <person name="Morin E."/>
            <person name="Kuo A."/>
            <person name="Drula E."/>
            <person name="Varga T."/>
            <person name="Kohler A."/>
            <person name="Feng B."/>
            <person name="Cao Y."/>
            <person name="Lipzen A."/>
            <person name="Daum C."/>
            <person name="Hundley H."/>
            <person name="Pangilinan J."/>
            <person name="Johnson J."/>
            <person name="Barry K."/>
            <person name="LaButti K."/>
            <person name="Ng V."/>
            <person name="Ahrendt S."/>
            <person name="Min B."/>
            <person name="Choi I.G."/>
            <person name="Park H."/>
            <person name="Plett J.M."/>
            <person name="Magnuson J."/>
            <person name="Spatafora J.W."/>
            <person name="Nagy L.G."/>
            <person name="Henrissat B."/>
            <person name="Grigoriev I.V."/>
            <person name="Yang Z.L."/>
            <person name="Xu J."/>
            <person name="Martin F.M."/>
        </authorList>
    </citation>
    <scope>NUCLEOTIDE SEQUENCE</scope>
    <source>
        <strain evidence="3">KKN 215</strain>
    </source>
</reference>
<feature type="compositionally biased region" description="Polar residues" evidence="1">
    <location>
        <begin position="206"/>
        <end position="215"/>
    </location>
</feature>
<evidence type="ECO:0000259" key="2">
    <source>
        <dbReference type="Pfam" id="PF25534"/>
    </source>
</evidence>
<dbReference type="InterPro" id="IPR057678">
    <property type="entry name" value="DUF7918"/>
</dbReference>
<feature type="region of interest" description="Disordered" evidence="1">
    <location>
        <begin position="206"/>
        <end position="261"/>
    </location>
</feature>